<organism evidence="1 2">
    <name type="scientific">Mesorhizobium australicum</name>
    <dbReference type="NCBI Taxonomy" id="536018"/>
    <lineage>
        <taxon>Bacteria</taxon>
        <taxon>Pseudomonadati</taxon>
        <taxon>Pseudomonadota</taxon>
        <taxon>Alphaproteobacteria</taxon>
        <taxon>Hyphomicrobiales</taxon>
        <taxon>Phyllobacteriaceae</taxon>
        <taxon>Mesorhizobium</taxon>
    </lineage>
</organism>
<dbReference type="EMBL" id="JAMYRI010000035">
    <property type="protein sequence ID" value="MER9288383.1"/>
    <property type="molecule type" value="Genomic_DNA"/>
</dbReference>
<accession>A0ACC6T900</accession>
<protein>
    <submittedName>
        <fullName evidence="1">FAD-binding oxidoreductase</fullName>
    </submittedName>
</protein>
<proteinExistence type="predicted"/>
<dbReference type="Proteomes" id="UP001480082">
    <property type="component" value="Unassembled WGS sequence"/>
</dbReference>
<sequence>MATLRMRQPAVAATADRSFWLQDIAASPATQPLVGGEQVDVVIVGGGYTGLWTALRIRDLAPETRVTVLEADQCGSGASGRNGGQVHSWFAELDQISAVVGEEEGRALCADSVDAIAELEKLQRDGTIDMDLRLDGWLWTASSTAQEGAWNRAVAMTEAAGANRFRQLTGEEIKQRTGSSASYAGVVEPNAGTVHPAKLATGLRDLAIARGVAVHERSPVTEIVPGRTCLVRTAQGEVRAEKVVLAANAWLSALPELRRHLYVVASQVVATAEIPDLLDRIGWRDGASICDSQRQVLYYQRTPKGRVVFGRGSGNIAYAGNFGQSFNRSPEHGRDNIRELGRVYPELRGVPIDYDWAGPIDCVPEHVPVFDHLKGHPNIVFGMGYNGTGIAQTPIGGRVLASLVLERKDRWSGSGLVGLDRRKTMPPEPFRYLGAKLVRAAIARRNDAEIRNGRPGALTRFLSERTPGGGG</sequence>
<evidence type="ECO:0000313" key="1">
    <source>
        <dbReference type="EMBL" id="MER9288383.1"/>
    </source>
</evidence>
<gene>
    <name evidence="1" type="ORF">NKI81_31625</name>
</gene>
<keyword evidence="2" id="KW-1185">Reference proteome</keyword>
<comment type="caution">
    <text evidence="1">The sequence shown here is derived from an EMBL/GenBank/DDBJ whole genome shotgun (WGS) entry which is preliminary data.</text>
</comment>
<reference evidence="1 2" key="1">
    <citation type="journal article" date="2024" name="Proc. Natl. Acad. Sci. U.S.A.">
        <title>The evolutionary genomics of adaptation to stress in wild rhizobium bacteria.</title>
        <authorList>
            <person name="Kehlet-Delgado H."/>
            <person name="Montoya A.P."/>
            <person name="Jensen K.T."/>
            <person name="Wendlandt C.E."/>
            <person name="Dexheimer C."/>
            <person name="Roberts M."/>
            <person name="Torres Martinez L."/>
            <person name="Friesen M.L."/>
            <person name="Griffitts J.S."/>
            <person name="Porter S.S."/>
        </authorList>
    </citation>
    <scope>NUCLEOTIDE SEQUENCE [LARGE SCALE GENOMIC DNA]</scope>
    <source>
        <strain evidence="1 2">M0468</strain>
    </source>
</reference>
<name>A0ACC6T900_9HYPH</name>
<evidence type="ECO:0000313" key="2">
    <source>
        <dbReference type="Proteomes" id="UP001480082"/>
    </source>
</evidence>